<dbReference type="EMBL" id="HBEC01007938">
    <property type="protein sequence ID" value="CAD8283574.1"/>
    <property type="molecule type" value="Transcribed_RNA"/>
</dbReference>
<name>A0A6U2D615_9CHLO</name>
<feature type="transmembrane region" description="Helical" evidence="5">
    <location>
        <begin position="60"/>
        <end position="78"/>
    </location>
</feature>
<sequence>MVALREQPPPVETRADVLADMVVCAVPASPRKPAKLQDDHQTGAATVSQGLPTWVRYHDFWNLAALAVLNALNFFCLVTGRNFSAFWYTTMLYFLGDLVFIGAVPSCVKSPNVLLAHHIISSLYILIPHHYPEYQWCMSYCMLVEINTWFLIAKRTWTSVRVFETCFYVSWVALRNVLYPWLIYAFYHEWRSETAKCGSPWNPILITPIFQVALTALNCQWTYTLMSKRSSKGNKQL</sequence>
<evidence type="ECO:0000256" key="4">
    <source>
        <dbReference type="ARBA" id="ARBA00023136"/>
    </source>
</evidence>
<feature type="transmembrane region" description="Helical" evidence="5">
    <location>
        <begin position="85"/>
        <end position="104"/>
    </location>
</feature>
<protein>
    <recommendedName>
        <fullName evidence="6">TLC domain-containing protein</fullName>
    </recommendedName>
</protein>
<feature type="domain" description="TLC" evidence="6">
    <location>
        <begin position="82"/>
        <end position="226"/>
    </location>
</feature>
<evidence type="ECO:0000256" key="2">
    <source>
        <dbReference type="ARBA" id="ARBA00022692"/>
    </source>
</evidence>
<keyword evidence="2 5" id="KW-0812">Transmembrane</keyword>
<gene>
    <name evidence="7" type="ORF">CEUR00632_LOCUS3609</name>
    <name evidence="8" type="ORF">CEUR00632_LOCUS3610</name>
</gene>
<comment type="subcellular location">
    <subcellularLocation>
        <location evidence="1">Membrane</location>
        <topology evidence="1">Multi-pass membrane protein</topology>
    </subcellularLocation>
</comment>
<dbReference type="EMBL" id="HBEC01007939">
    <property type="protein sequence ID" value="CAD8283575.1"/>
    <property type="molecule type" value="Transcribed_RNA"/>
</dbReference>
<reference evidence="8" key="1">
    <citation type="submission" date="2021-01" db="EMBL/GenBank/DDBJ databases">
        <authorList>
            <person name="Corre E."/>
            <person name="Pelletier E."/>
            <person name="Niang G."/>
            <person name="Scheremetjew M."/>
            <person name="Finn R."/>
            <person name="Kale V."/>
            <person name="Holt S."/>
            <person name="Cochrane G."/>
            <person name="Meng A."/>
            <person name="Brown T."/>
            <person name="Cohen L."/>
        </authorList>
    </citation>
    <scope>NUCLEOTIDE SEQUENCE</scope>
    <source>
        <strain evidence="8">CCMP219</strain>
    </source>
</reference>
<evidence type="ECO:0000256" key="3">
    <source>
        <dbReference type="ARBA" id="ARBA00022989"/>
    </source>
</evidence>
<proteinExistence type="predicted"/>
<keyword evidence="3 5" id="KW-1133">Transmembrane helix</keyword>
<dbReference type="GO" id="GO:0016020">
    <property type="term" value="C:membrane"/>
    <property type="evidence" value="ECO:0007669"/>
    <property type="project" value="UniProtKB-SubCell"/>
</dbReference>
<feature type="transmembrane region" description="Helical" evidence="5">
    <location>
        <begin position="165"/>
        <end position="184"/>
    </location>
</feature>
<evidence type="ECO:0000256" key="1">
    <source>
        <dbReference type="ARBA" id="ARBA00004141"/>
    </source>
</evidence>
<feature type="transmembrane region" description="Helical" evidence="5">
    <location>
        <begin position="204"/>
        <end position="226"/>
    </location>
</feature>
<feature type="transmembrane region" description="Helical" evidence="5">
    <location>
        <begin position="133"/>
        <end position="153"/>
    </location>
</feature>
<accession>A0A6U2D615</accession>
<evidence type="ECO:0000313" key="7">
    <source>
        <dbReference type="EMBL" id="CAD8283574.1"/>
    </source>
</evidence>
<keyword evidence="4 5" id="KW-0472">Membrane</keyword>
<dbReference type="AlphaFoldDB" id="A0A6U2D615"/>
<dbReference type="Pfam" id="PF03798">
    <property type="entry name" value="TRAM_LAG1_CLN8"/>
    <property type="match status" value="1"/>
</dbReference>
<evidence type="ECO:0000313" key="8">
    <source>
        <dbReference type="EMBL" id="CAD8283575.1"/>
    </source>
</evidence>
<evidence type="ECO:0000259" key="6">
    <source>
        <dbReference type="Pfam" id="PF03798"/>
    </source>
</evidence>
<evidence type="ECO:0000256" key="5">
    <source>
        <dbReference type="SAM" id="Phobius"/>
    </source>
</evidence>
<dbReference type="InterPro" id="IPR006634">
    <property type="entry name" value="TLC-dom"/>
</dbReference>
<organism evidence="8">
    <name type="scientific">Chlamydomonas euryale</name>
    <dbReference type="NCBI Taxonomy" id="1486919"/>
    <lineage>
        <taxon>Eukaryota</taxon>
        <taxon>Viridiplantae</taxon>
        <taxon>Chlorophyta</taxon>
        <taxon>core chlorophytes</taxon>
        <taxon>Chlorophyceae</taxon>
        <taxon>CS clade</taxon>
        <taxon>Chlamydomonadales</taxon>
        <taxon>Chlamydomonadaceae</taxon>
        <taxon>Chlamydomonas</taxon>
    </lineage>
</organism>